<dbReference type="AlphaFoldDB" id="A0A2V0NR53"/>
<keyword evidence="1" id="KW-0479">Metal-binding</keyword>
<evidence type="ECO:0000313" key="7">
    <source>
        <dbReference type="EMBL" id="GBF89112.1"/>
    </source>
</evidence>
<reference evidence="7 8" key="1">
    <citation type="journal article" date="2018" name="Sci. Rep.">
        <title>Raphidocelis subcapitata (=Pseudokirchneriella subcapitata) provides an insight into genome evolution and environmental adaptations in the Sphaeropleales.</title>
        <authorList>
            <person name="Suzuki S."/>
            <person name="Yamaguchi H."/>
            <person name="Nakajima N."/>
            <person name="Kawachi M."/>
        </authorList>
    </citation>
    <scope>NUCLEOTIDE SEQUENCE [LARGE SCALE GENOMIC DNA]</scope>
    <source>
        <strain evidence="7 8">NIES-35</strain>
    </source>
</reference>
<evidence type="ECO:0000256" key="5">
    <source>
        <dbReference type="SAM" id="MobiDB-lite"/>
    </source>
</evidence>
<dbReference type="GO" id="GO:0008270">
    <property type="term" value="F:zinc ion binding"/>
    <property type="evidence" value="ECO:0007669"/>
    <property type="project" value="UniProtKB-KW"/>
</dbReference>
<protein>
    <recommendedName>
        <fullName evidence="6">MYND-type domain-containing protein</fullName>
    </recommendedName>
</protein>
<feature type="compositionally biased region" description="Basic and acidic residues" evidence="5">
    <location>
        <begin position="1"/>
        <end position="10"/>
    </location>
</feature>
<evidence type="ECO:0000313" key="8">
    <source>
        <dbReference type="Proteomes" id="UP000247498"/>
    </source>
</evidence>
<dbReference type="OrthoDB" id="341421at2759"/>
<dbReference type="Gene3D" id="1.25.10.10">
    <property type="entry name" value="Leucine-rich Repeat Variant"/>
    <property type="match status" value="2"/>
</dbReference>
<feature type="domain" description="MYND-type" evidence="6">
    <location>
        <begin position="600"/>
        <end position="646"/>
    </location>
</feature>
<sequence>MPRASIDDLVRSLGGPGGGSAHEKLVSIICGRNGPEADAAVAALAQAVARGADAAEGSAAWRCARNAAAVALKAAQKSVAAAARIAGVPAALPALVAALRGEADVCINAMGAIMTTVVGAPAAAARTLLEPGCLAGLAAALRDVRHEAVLYSLAAVLNQLASNSTAAAARIGDCPGVVAAMVAALPRAAAVRGPNGSSTSSASEGVTAAVLLSSCLKDIVKADASCAQTVAATPGALSALLALANSGNDRNAGAALVITGGDEAAARVAATPGALPALVRAAAGEDQQQACAAVSSLRCICTVAAPEARQVAAAHGALEALAAALRRWQNSPDGDEQIGFSDAAEALAIVAVADAAHARLVAAAAPDLPEIVVRALSSHCCIIATGASRPLCCFFAAPPELRARLYEAGAVEACVELLRRAESTGDGLRAMHNVCGFLANADADRCMAVPGLLEALARAAGCGEEGETRVEYLAAATFAHIARAAPQHARRLADSGKALGALAALLCSGGADTVDAAMRALCAAAAAAPGAVAAALAAPSSGPRARALLQQLPLLLPAEAVGALSLAAARAAALGARSAALAALAAAAGQEAEAARPKACVACGQEVGPGVRLKPCAGCAGGPAGRVLYCGAACQGADWGRHKAFCKLAAAAGEAAAAGGSGNPA</sequence>
<evidence type="ECO:0000259" key="6">
    <source>
        <dbReference type="PROSITE" id="PS50865"/>
    </source>
</evidence>
<dbReference type="InterPro" id="IPR011989">
    <property type="entry name" value="ARM-like"/>
</dbReference>
<dbReference type="EMBL" id="BDRX01000008">
    <property type="protein sequence ID" value="GBF89112.1"/>
    <property type="molecule type" value="Genomic_DNA"/>
</dbReference>
<dbReference type="SUPFAM" id="SSF48371">
    <property type="entry name" value="ARM repeat"/>
    <property type="match status" value="1"/>
</dbReference>
<keyword evidence="8" id="KW-1185">Reference proteome</keyword>
<evidence type="ECO:0000256" key="2">
    <source>
        <dbReference type="ARBA" id="ARBA00022771"/>
    </source>
</evidence>
<organism evidence="7 8">
    <name type="scientific">Raphidocelis subcapitata</name>
    <dbReference type="NCBI Taxonomy" id="307507"/>
    <lineage>
        <taxon>Eukaryota</taxon>
        <taxon>Viridiplantae</taxon>
        <taxon>Chlorophyta</taxon>
        <taxon>core chlorophytes</taxon>
        <taxon>Chlorophyceae</taxon>
        <taxon>CS clade</taxon>
        <taxon>Sphaeropleales</taxon>
        <taxon>Selenastraceae</taxon>
        <taxon>Raphidocelis</taxon>
    </lineage>
</organism>
<accession>A0A2V0NR53</accession>
<dbReference type="Proteomes" id="UP000247498">
    <property type="component" value="Unassembled WGS sequence"/>
</dbReference>
<feature type="region of interest" description="Disordered" evidence="5">
    <location>
        <begin position="1"/>
        <end position="20"/>
    </location>
</feature>
<dbReference type="InterPro" id="IPR016024">
    <property type="entry name" value="ARM-type_fold"/>
</dbReference>
<keyword evidence="2 4" id="KW-0863">Zinc-finger</keyword>
<dbReference type="PROSITE" id="PS50865">
    <property type="entry name" value="ZF_MYND_2"/>
    <property type="match status" value="1"/>
</dbReference>
<evidence type="ECO:0000256" key="3">
    <source>
        <dbReference type="ARBA" id="ARBA00022833"/>
    </source>
</evidence>
<dbReference type="InterPro" id="IPR002893">
    <property type="entry name" value="Znf_MYND"/>
</dbReference>
<keyword evidence="3" id="KW-0862">Zinc</keyword>
<proteinExistence type="predicted"/>
<evidence type="ECO:0000256" key="4">
    <source>
        <dbReference type="PROSITE-ProRule" id="PRU00134"/>
    </source>
</evidence>
<comment type="caution">
    <text evidence="7">The sequence shown here is derived from an EMBL/GenBank/DDBJ whole genome shotgun (WGS) entry which is preliminary data.</text>
</comment>
<name>A0A2V0NR53_9CHLO</name>
<dbReference type="Gene3D" id="6.10.140.2220">
    <property type="match status" value="1"/>
</dbReference>
<evidence type="ECO:0000256" key="1">
    <source>
        <dbReference type="ARBA" id="ARBA00022723"/>
    </source>
</evidence>
<dbReference type="Pfam" id="PF01753">
    <property type="entry name" value="zf-MYND"/>
    <property type="match status" value="1"/>
</dbReference>
<dbReference type="SUPFAM" id="SSF144232">
    <property type="entry name" value="HIT/MYND zinc finger-like"/>
    <property type="match status" value="1"/>
</dbReference>
<dbReference type="InParanoid" id="A0A2V0NR53"/>
<gene>
    <name evidence="7" type="ORF">Rsub_01829</name>
</gene>